<dbReference type="KEGG" id="ent:Ent638_0055"/>
<organism evidence="1 2">
    <name type="scientific">Enterobacter sp. (strain 638)</name>
    <dbReference type="NCBI Taxonomy" id="399742"/>
    <lineage>
        <taxon>Bacteria</taxon>
        <taxon>Pseudomonadati</taxon>
        <taxon>Pseudomonadota</taxon>
        <taxon>Gammaproteobacteria</taxon>
        <taxon>Enterobacterales</taxon>
        <taxon>Enterobacteriaceae</taxon>
        <taxon>Enterobacter</taxon>
    </lineage>
</organism>
<proteinExistence type="predicted"/>
<dbReference type="AlphaFoldDB" id="A0A9J9GDB9"/>
<name>A0A9J9GDB9_ENT38</name>
<evidence type="ECO:0000313" key="2">
    <source>
        <dbReference type="Proteomes" id="UP000000230"/>
    </source>
</evidence>
<dbReference type="Proteomes" id="UP000000230">
    <property type="component" value="Chromosome"/>
</dbReference>
<protein>
    <submittedName>
        <fullName evidence="1">Uncharacterized protein</fullName>
    </submittedName>
</protein>
<accession>A0A9J9GDB9</accession>
<keyword evidence="2" id="KW-1185">Reference proteome</keyword>
<sequence>MRYLTRMAKIHIEEIKKYLAARGEKEALPHVNNGEGYFLEIRFDNQTQKASRFIDDELKNKVITADCPYGMVTIIFGDDGQLVSLDLS</sequence>
<gene>
    <name evidence="1" type="ordered locus">Ent638_0055</name>
</gene>
<dbReference type="EMBL" id="CP000653">
    <property type="protein sequence ID" value="ABP58745.1"/>
    <property type="molecule type" value="Genomic_DNA"/>
</dbReference>
<reference evidence="2" key="1">
    <citation type="journal article" date="2010" name="PLoS Genet.">
        <title>Genome sequence of the plant growth promoting endophytic bacterium Enterobacter sp. 638.</title>
        <authorList>
            <person name="Taghavi S."/>
            <person name="van der Lelie D."/>
            <person name="Hoffman A."/>
            <person name="Zhang Y.B."/>
            <person name="Walla M.D."/>
            <person name="Vangronsveld J."/>
            <person name="Newman L."/>
            <person name="Monchy S."/>
        </authorList>
    </citation>
    <scope>NUCLEOTIDE SEQUENCE [LARGE SCALE GENOMIC DNA]</scope>
    <source>
        <strain evidence="2">638</strain>
    </source>
</reference>
<evidence type="ECO:0000313" key="1">
    <source>
        <dbReference type="EMBL" id="ABP58745.1"/>
    </source>
</evidence>